<evidence type="ECO:0008006" key="4">
    <source>
        <dbReference type="Google" id="ProtNLM"/>
    </source>
</evidence>
<dbReference type="InterPro" id="IPR032716">
    <property type="entry name" value="ACC_epsilon"/>
</dbReference>
<feature type="region of interest" description="Disordered" evidence="1">
    <location>
        <begin position="55"/>
        <end position="89"/>
    </location>
</feature>
<dbReference type="Pfam" id="PF13822">
    <property type="entry name" value="ACC_epsilon"/>
    <property type="match status" value="1"/>
</dbReference>
<accession>A0A8J3B3K1</accession>
<sequence>MSGATHRHGGGEPYAGPVTEQDRPDPDRSLRIVRGTPTPAEVAALVGVLITRAAPAPAPPAARSAWAASARPRPARGGPGGWRRSGRPQ</sequence>
<feature type="compositionally biased region" description="Basic and acidic residues" evidence="1">
    <location>
        <begin position="20"/>
        <end position="30"/>
    </location>
</feature>
<dbReference type="AlphaFoldDB" id="A0A8J3B3K1"/>
<reference evidence="2" key="2">
    <citation type="submission" date="2020-09" db="EMBL/GenBank/DDBJ databases">
        <authorList>
            <person name="Sun Q."/>
            <person name="Ohkuma M."/>
        </authorList>
    </citation>
    <scope>NUCLEOTIDE SEQUENCE</scope>
    <source>
        <strain evidence="2">JCM 3090</strain>
    </source>
</reference>
<feature type="compositionally biased region" description="Low complexity" evidence="1">
    <location>
        <begin position="61"/>
        <end position="76"/>
    </location>
</feature>
<evidence type="ECO:0000256" key="1">
    <source>
        <dbReference type="SAM" id="MobiDB-lite"/>
    </source>
</evidence>
<name>A0A8J3B3K1_9ACTN</name>
<keyword evidence="3" id="KW-1185">Reference proteome</keyword>
<dbReference type="GO" id="GO:0003989">
    <property type="term" value="F:acetyl-CoA carboxylase activity"/>
    <property type="evidence" value="ECO:0007669"/>
    <property type="project" value="InterPro"/>
</dbReference>
<comment type="caution">
    <text evidence="2">The sequence shown here is derived from an EMBL/GenBank/DDBJ whole genome shotgun (WGS) entry which is preliminary data.</text>
</comment>
<organism evidence="2 3">
    <name type="scientific">Pilimelia anulata</name>
    <dbReference type="NCBI Taxonomy" id="53371"/>
    <lineage>
        <taxon>Bacteria</taxon>
        <taxon>Bacillati</taxon>
        <taxon>Actinomycetota</taxon>
        <taxon>Actinomycetes</taxon>
        <taxon>Micromonosporales</taxon>
        <taxon>Micromonosporaceae</taxon>
        <taxon>Pilimelia</taxon>
    </lineage>
</organism>
<evidence type="ECO:0000313" key="3">
    <source>
        <dbReference type="Proteomes" id="UP000649739"/>
    </source>
</evidence>
<reference evidence="2" key="1">
    <citation type="journal article" date="2014" name="Int. J. Syst. Evol. Microbiol.">
        <title>Complete genome sequence of Corynebacterium casei LMG S-19264T (=DSM 44701T), isolated from a smear-ripened cheese.</title>
        <authorList>
            <consortium name="US DOE Joint Genome Institute (JGI-PGF)"/>
            <person name="Walter F."/>
            <person name="Albersmeier A."/>
            <person name="Kalinowski J."/>
            <person name="Ruckert C."/>
        </authorList>
    </citation>
    <scope>NUCLEOTIDE SEQUENCE</scope>
    <source>
        <strain evidence="2">JCM 3090</strain>
    </source>
</reference>
<feature type="region of interest" description="Disordered" evidence="1">
    <location>
        <begin position="1"/>
        <end position="36"/>
    </location>
</feature>
<protein>
    <recommendedName>
        <fullName evidence="4">Acyl-CoA carboxylase subunit epsilon</fullName>
    </recommendedName>
</protein>
<dbReference type="GO" id="GO:0004658">
    <property type="term" value="F:propionyl-CoA carboxylase activity"/>
    <property type="evidence" value="ECO:0007669"/>
    <property type="project" value="InterPro"/>
</dbReference>
<evidence type="ECO:0000313" key="2">
    <source>
        <dbReference type="EMBL" id="GGJ93077.1"/>
    </source>
</evidence>
<dbReference type="EMBL" id="BMQB01000004">
    <property type="protein sequence ID" value="GGJ93077.1"/>
    <property type="molecule type" value="Genomic_DNA"/>
</dbReference>
<gene>
    <name evidence="2" type="ORF">GCM10010123_23680</name>
</gene>
<dbReference type="Proteomes" id="UP000649739">
    <property type="component" value="Unassembled WGS sequence"/>
</dbReference>
<proteinExistence type="predicted"/>